<dbReference type="AlphaFoldDB" id="Q1EQK8"/>
<dbReference type="OrthoDB" id="4167235at2"/>
<dbReference type="InterPro" id="IPR045677">
    <property type="entry name" value="DUF6197"/>
</dbReference>
<accession>Q1EQK8</accession>
<sequence>MLHAWERGVRSTRPRWSVRGEPWDNFHRALADSLVVLTNHINGRPVSGVRWRKLKLSEDTYRRTMLWCWGDEPERTAAEAAEMIRAAAALSLGIGEHGSRSCPTSKNMV</sequence>
<dbReference type="EMBL" id="AB254080">
    <property type="protein sequence ID" value="BAE95512.1"/>
    <property type="molecule type" value="Genomic_DNA"/>
</dbReference>
<evidence type="ECO:0000313" key="2">
    <source>
        <dbReference type="EMBL" id="QEU90547.1"/>
    </source>
</evidence>
<dbReference type="KEGG" id="ska:CP970_06135"/>
<dbReference type="EMBL" id="CP023699">
    <property type="protein sequence ID" value="QEU90547.1"/>
    <property type="molecule type" value="Genomic_DNA"/>
</dbReference>
<name>Q1EQK8_STRKN</name>
<evidence type="ECO:0000313" key="3">
    <source>
        <dbReference type="Proteomes" id="UP000325529"/>
    </source>
</evidence>
<reference evidence="2 3" key="2">
    <citation type="submission" date="2017-09" db="EMBL/GenBank/DDBJ databases">
        <authorList>
            <person name="Lee N."/>
            <person name="Cho B.-K."/>
        </authorList>
    </citation>
    <scope>NUCLEOTIDE SEQUENCE [LARGE SCALE GENOMIC DNA]</scope>
    <source>
        <strain evidence="2 3">ATCC 12853</strain>
    </source>
</reference>
<protein>
    <submittedName>
        <fullName evidence="1">Uncharacterized protein</fullName>
    </submittedName>
</protein>
<keyword evidence="3" id="KW-1185">Reference proteome</keyword>
<dbReference type="Pfam" id="PF19698">
    <property type="entry name" value="DUF6197"/>
    <property type="match status" value="1"/>
</dbReference>
<gene>
    <name evidence="2" type="ORF">CP970_06135</name>
</gene>
<reference evidence="1" key="1">
    <citation type="journal article" date="2006" name="Proc. Natl. Acad. Sci. U.S.A.">
        <title>Amplification of the entire kanamycin biosynthetic gene cluster during empirical strain improvement of Streptomyces kanamyceticus.</title>
        <authorList>
            <person name="Yanai K."/>
            <person name="Murakami T."/>
            <person name="Bibb M."/>
        </authorList>
    </citation>
    <scope>NUCLEOTIDE SEQUENCE</scope>
    <source>
        <strain evidence="1">NBRC 13414</strain>
    </source>
</reference>
<proteinExistence type="predicted"/>
<evidence type="ECO:0000313" key="1">
    <source>
        <dbReference type="EMBL" id="BAE95512.1"/>
    </source>
</evidence>
<dbReference type="Proteomes" id="UP000325529">
    <property type="component" value="Chromosome"/>
</dbReference>
<organism evidence="1">
    <name type="scientific">Streptomyces kanamyceticus</name>
    <dbReference type="NCBI Taxonomy" id="1967"/>
    <lineage>
        <taxon>Bacteria</taxon>
        <taxon>Bacillati</taxon>
        <taxon>Actinomycetota</taxon>
        <taxon>Actinomycetes</taxon>
        <taxon>Kitasatosporales</taxon>
        <taxon>Streptomycetaceae</taxon>
        <taxon>Streptomyces</taxon>
    </lineage>
</organism>